<dbReference type="AlphaFoldDB" id="A0A6J4KW61"/>
<gene>
    <name evidence="1" type="ORF">AVDCRST_MAG93-5520</name>
</gene>
<accession>A0A6J4KW61</accession>
<protein>
    <recommendedName>
        <fullName evidence="2">DUF4832 domain-containing protein</fullName>
    </recommendedName>
</protein>
<evidence type="ECO:0008006" key="2">
    <source>
        <dbReference type="Google" id="ProtNLM"/>
    </source>
</evidence>
<organism evidence="1">
    <name type="scientific">uncultured Chloroflexia bacterium</name>
    <dbReference type="NCBI Taxonomy" id="1672391"/>
    <lineage>
        <taxon>Bacteria</taxon>
        <taxon>Bacillati</taxon>
        <taxon>Chloroflexota</taxon>
        <taxon>Chloroflexia</taxon>
        <taxon>environmental samples</taxon>
    </lineage>
</organism>
<reference evidence="1" key="1">
    <citation type="submission" date="2020-02" db="EMBL/GenBank/DDBJ databases">
        <authorList>
            <person name="Meier V. D."/>
        </authorList>
    </citation>
    <scope>NUCLEOTIDE SEQUENCE</scope>
    <source>
        <strain evidence="1">AVDCRST_MAG93</strain>
    </source>
</reference>
<dbReference type="EMBL" id="CADCTR010001864">
    <property type="protein sequence ID" value="CAA9316466.1"/>
    <property type="molecule type" value="Genomic_DNA"/>
</dbReference>
<feature type="non-terminal residue" evidence="1">
    <location>
        <position position="450"/>
    </location>
</feature>
<name>A0A6J4KW61_9CHLR</name>
<proteinExistence type="predicted"/>
<sequence>MPRVFYVLILVIGLLIPSAFIFQAILARQRTFSPVLAGTTTLAPTEFAPTTQVVNPLTGHFKWQAMTSTTTNAGEPLQAQIEPALDAYDRWTWSELESTPGVYKTGASDPIMQAYNLAVSQGRRYAFRVRLMKSGSGSGTFMPSDLAVAPYGWRNPAGGWIPDWNNTTVLNRFEALMSHLATRFDGKLAYLDIGYYGSYGEWHTYGIDYSLPAARGFTPITQSSTYRIVDHHLATWPNTQLLSFVANEDAVKRALNATHTYPVGLRVDSLGSSTDWDNALHTRHTASVQALIAARWKTAPLVAEYWGDRGTNSPIFATAQQQIVADHVLAVSNGNFGTWSSFDAANRAKALENGRTAGYRFVLGAVDVPPLTAGATHTLMTRWHNRGVTPVYTKWDVMWQLHEPGSGALVWTSGPSGINLRSLLPTGTTPASFSVNLALPRTLAAQSYEL</sequence>
<evidence type="ECO:0000313" key="1">
    <source>
        <dbReference type="EMBL" id="CAA9316466.1"/>
    </source>
</evidence>